<dbReference type="AlphaFoldDB" id="A0A1V9FTW8"/>
<evidence type="ECO:0000313" key="2">
    <source>
        <dbReference type="EMBL" id="OQP61758.1"/>
    </source>
</evidence>
<proteinExistence type="predicted"/>
<keyword evidence="1" id="KW-0472">Membrane</keyword>
<organism evidence="2 3">
    <name type="scientific">Niastella vici</name>
    <dbReference type="NCBI Taxonomy" id="1703345"/>
    <lineage>
        <taxon>Bacteria</taxon>
        <taxon>Pseudomonadati</taxon>
        <taxon>Bacteroidota</taxon>
        <taxon>Chitinophagia</taxon>
        <taxon>Chitinophagales</taxon>
        <taxon>Chitinophagaceae</taxon>
        <taxon>Niastella</taxon>
    </lineage>
</organism>
<reference evidence="2 3" key="1">
    <citation type="submission" date="2016-03" db="EMBL/GenBank/DDBJ databases">
        <title>Niastella vici sp. nov., isolated from farmland soil.</title>
        <authorList>
            <person name="Chen L."/>
            <person name="Wang D."/>
            <person name="Yang S."/>
            <person name="Wang G."/>
        </authorList>
    </citation>
    <scope>NUCLEOTIDE SEQUENCE [LARGE SCALE GENOMIC DNA]</scope>
    <source>
        <strain evidence="2 3">DJ57</strain>
    </source>
</reference>
<name>A0A1V9FTW8_9BACT</name>
<sequence length="108" mass="11790">MNLLIMNKQRRLVLSVAIIGIVVAAFGTVSSGNGIWLSLLAPLTLILLALLIKSPGNAKPANTPVPNQPPVATINKLEEMIKLIDLKDAGKISDVEYQEKREHLIYYS</sequence>
<evidence type="ECO:0000256" key="1">
    <source>
        <dbReference type="SAM" id="Phobius"/>
    </source>
</evidence>
<feature type="transmembrane region" description="Helical" evidence="1">
    <location>
        <begin position="35"/>
        <end position="52"/>
    </location>
</feature>
<evidence type="ECO:0008006" key="4">
    <source>
        <dbReference type="Google" id="ProtNLM"/>
    </source>
</evidence>
<keyword evidence="3" id="KW-1185">Reference proteome</keyword>
<keyword evidence="1" id="KW-0812">Transmembrane</keyword>
<protein>
    <recommendedName>
        <fullName evidence="4">SHOCT domain-containing protein</fullName>
    </recommendedName>
</protein>
<evidence type="ECO:0000313" key="3">
    <source>
        <dbReference type="Proteomes" id="UP000192796"/>
    </source>
</evidence>
<dbReference type="Proteomes" id="UP000192796">
    <property type="component" value="Unassembled WGS sequence"/>
</dbReference>
<gene>
    <name evidence="2" type="ORF">A3860_31335</name>
</gene>
<dbReference type="OrthoDB" id="678415at2"/>
<keyword evidence="1" id="KW-1133">Transmembrane helix</keyword>
<accession>A0A1V9FTW8</accession>
<feature type="transmembrane region" description="Helical" evidence="1">
    <location>
        <begin position="12"/>
        <end position="29"/>
    </location>
</feature>
<comment type="caution">
    <text evidence="2">The sequence shown here is derived from an EMBL/GenBank/DDBJ whole genome shotgun (WGS) entry which is preliminary data.</text>
</comment>
<dbReference type="EMBL" id="LVYD01000056">
    <property type="protein sequence ID" value="OQP61758.1"/>
    <property type="molecule type" value="Genomic_DNA"/>
</dbReference>
<dbReference type="RefSeq" id="WP_081150517.1">
    <property type="nucleotide sequence ID" value="NZ_LVYD01000056.1"/>
</dbReference>